<evidence type="ECO:0000256" key="1">
    <source>
        <dbReference type="SAM" id="MobiDB-lite"/>
    </source>
</evidence>
<evidence type="ECO:0000313" key="3">
    <source>
        <dbReference type="EMBL" id="UPV76943.1"/>
    </source>
</evidence>
<gene>
    <name evidence="3" type="ORF">M0R89_21085</name>
</gene>
<dbReference type="EMBL" id="CP096661">
    <property type="protein sequence ID" value="UPV76943.1"/>
    <property type="molecule type" value="Genomic_DNA"/>
</dbReference>
<keyword evidence="4" id="KW-1185">Reference proteome</keyword>
<feature type="region of interest" description="Disordered" evidence="1">
    <location>
        <begin position="63"/>
        <end position="107"/>
    </location>
</feature>
<feature type="domain" description="SHOCT" evidence="2">
    <location>
        <begin position="30"/>
        <end position="56"/>
    </location>
</feature>
<dbReference type="KEGG" id="halx:M0R89_21085"/>
<geneLocation type="plasmid" evidence="3 4">
    <name>unnamed2</name>
</geneLocation>
<dbReference type="RefSeq" id="WP_248652976.1">
    <property type="nucleotide sequence ID" value="NZ_CP096661.1"/>
</dbReference>
<name>A0A8U0I1N2_9EURY</name>
<proteinExistence type="predicted"/>
<sequence length="107" mass="12201">MAWVFVDRKLLSQTRSYGSNSGATANKQKALDTLKQQYAVGEIDEAEFERRLETLLENESIADVENRTDVNSDTASETQPIEEGTTKQGPHHRQTCHRRGKHHRGRH</sequence>
<dbReference type="Pfam" id="PF09851">
    <property type="entry name" value="SHOCT"/>
    <property type="match status" value="1"/>
</dbReference>
<accession>A0A8U0I1N2</accession>
<dbReference type="GeneID" id="72187750"/>
<dbReference type="InterPro" id="IPR018649">
    <property type="entry name" value="SHOCT"/>
</dbReference>
<organism evidence="3 4">
    <name type="scientific">Halorussus limi</name>
    <dbReference type="NCBI Taxonomy" id="2938695"/>
    <lineage>
        <taxon>Archaea</taxon>
        <taxon>Methanobacteriati</taxon>
        <taxon>Methanobacteriota</taxon>
        <taxon>Stenosarchaea group</taxon>
        <taxon>Halobacteria</taxon>
        <taxon>Halobacteriales</taxon>
        <taxon>Haladaptataceae</taxon>
        <taxon>Halorussus</taxon>
    </lineage>
</organism>
<protein>
    <submittedName>
        <fullName evidence="3">SHOCT domain-containing protein</fullName>
    </submittedName>
</protein>
<keyword evidence="3" id="KW-0614">Plasmid</keyword>
<reference evidence="3 4" key="1">
    <citation type="submission" date="2022-04" db="EMBL/GenBank/DDBJ databases">
        <title>Diverse halophilic archaea isolated from saline environments.</title>
        <authorList>
            <person name="Cui H.-L."/>
        </authorList>
    </citation>
    <scope>NUCLEOTIDE SEQUENCE [LARGE SCALE GENOMIC DNA]</scope>
    <source>
        <strain evidence="3 4">XZYJT49</strain>
        <plasmid evidence="3 4">unnamed2</plasmid>
    </source>
</reference>
<dbReference type="AlphaFoldDB" id="A0A8U0I1N2"/>
<dbReference type="Proteomes" id="UP000830729">
    <property type="component" value="Plasmid unnamed2"/>
</dbReference>
<evidence type="ECO:0000313" key="4">
    <source>
        <dbReference type="Proteomes" id="UP000830729"/>
    </source>
</evidence>
<feature type="compositionally biased region" description="Basic residues" evidence="1">
    <location>
        <begin position="89"/>
        <end position="107"/>
    </location>
</feature>
<evidence type="ECO:0000259" key="2">
    <source>
        <dbReference type="Pfam" id="PF09851"/>
    </source>
</evidence>